<gene>
    <name evidence="1" type="ORF">Patl1_34525</name>
</gene>
<reference evidence="2" key="1">
    <citation type="journal article" date="2023" name="G3 (Bethesda)">
        <title>Genome assembly and association tests identify interacting loci associated with vigor, precocity, and sex in interspecific pistachio rootstocks.</title>
        <authorList>
            <person name="Palmer W."/>
            <person name="Jacygrad E."/>
            <person name="Sagayaradj S."/>
            <person name="Cavanaugh K."/>
            <person name="Han R."/>
            <person name="Bertier L."/>
            <person name="Beede B."/>
            <person name="Kafkas S."/>
            <person name="Golino D."/>
            <person name="Preece J."/>
            <person name="Michelmore R."/>
        </authorList>
    </citation>
    <scope>NUCLEOTIDE SEQUENCE [LARGE SCALE GENOMIC DNA]</scope>
</reference>
<organism evidence="1 2">
    <name type="scientific">Pistacia atlantica</name>
    <dbReference type="NCBI Taxonomy" id="434234"/>
    <lineage>
        <taxon>Eukaryota</taxon>
        <taxon>Viridiplantae</taxon>
        <taxon>Streptophyta</taxon>
        <taxon>Embryophyta</taxon>
        <taxon>Tracheophyta</taxon>
        <taxon>Spermatophyta</taxon>
        <taxon>Magnoliopsida</taxon>
        <taxon>eudicotyledons</taxon>
        <taxon>Gunneridae</taxon>
        <taxon>Pentapetalae</taxon>
        <taxon>rosids</taxon>
        <taxon>malvids</taxon>
        <taxon>Sapindales</taxon>
        <taxon>Anacardiaceae</taxon>
        <taxon>Pistacia</taxon>
    </lineage>
</organism>
<dbReference type="Proteomes" id="UP001164250">
    <property type="component" value="Chromosome 15"/>
</dbReference>
<comment type="caution">
    <text evidence="1">The sequence shown here is derived from an EMBL/GenBank/DDBJ whole genome shotgun (WGS) entry which is preliminary data.</text>
</comment>
<protein>
    <submittedName>
        <fullName evidence="1">Uncharacterized protein</fullName>
    </submittedName>
</protein>
<name>A0ACC0ZT77_9ROSI</name>
<evidence type="ECO:0000313" key="2">
    <source>
        <dbReference type="Proteomes" id="UP001164250"/>
    </source>
</evidence>
<sequence>MLLYLKCTINLSMIRKCISVTHIRSSLLQYDSTLYKLRNFMLPMQALKFTFIAD</sequence>
<dbReference type="EMBL" id="CM047910">
    <property type="protein sequence ID" value="KAJ0075242.1"/>
    <property type="molecule type" value="Genomic_DNA"/>
</dbReference>
<keyword evidence="2" id="KW-1185">Reference proteome</keyword>
<evidence type="ECO:0000313" key="1">
    <source>
        <dbReference type="EMBL" id="KAJ0075242.1"/>
    </source>
</evidence>
<proteinExistence type="predicted"/>
<accession>A0ACC0ZT77</accession>